<evidence type="ECO:0000313" key="2">
    <source>
        <dbReference type="Proteomes" id="UP001283361"/>
    </source>
</evidence>
<dbReference type="EMBL" id="JAWDGP010006684">
    <property type="protein sequence ID" value="KAK3736919.1"/>
    <property type="molecule type" value="Genomic_DNA"/>
</dbReference>
<dbReference type="AlphaFoldDB" id="A0AAE0Y8I6"/>
<accession>A0AAE0Y8I6</accession>
<proteinExistence type="predicted"/>
<keyword evidence="2" id="KW-1185">Reference proteome</keyword>
<evidence type="ECO:0000313" key="1">
    <source>
        <dbReference type="EMBL" id="KAK3736919.1"/>
    </source>
</evidence>
<gene>
    <name evidence="1" type="ORF">RRG08_000661</name>
</gene>
<dbReference type="Proteomes" id="UP001283361">
    <property type="component" value="Unassembled WGS sequence"/>
</dbReference>
<sequence length="171" mass="18871">MLSFSCAANLYSVYEALAAHLFPKSSWFCRCDCLSACPSSSPKVSFCAPRQAPLEEKTEPQIFNSYFPRGACLGRISQAAKLDLVPGLASTRSLSGRLRGRKQEDSSRDIRWSALTLFRASRLQGEAELQITLATADRVFSLGYHQQWLTGSSPHPSLNSGLENPISVIWQ</sequence>
<protein>
    <submittedName>
        <fullName evidence="1">Uncharacterized protein</fullName>
    </submittedName>
</protein>
<name>A0AAE0Y8I6_9GAST</name>
<comment type="caution">
    <text evidence="1">The sequence shown here is derived from an EMBL/GenBank/DDBJ whole genome shotgun (WGS) entry which is preliminary data.</text>
</comment>
<organism evidence="1 2">
    <name type="scientific">Elysia crispata</name>
    <name type="common">lettuce slug</name>
    <dbReference type="NCBI Taxonomy" id="231223"/>
    <lineage>
        <taxon>Eukaryota</taxon>
        <taxon>Metazoa</taxon>
        <taxon>Spiralia</taxon>
        <taxon>Lophotrochozoa</taxon>
        <taxon>Mollusca</taxon>
        <taxon>Gastropoda</taxon>
        <taxon>Heterobranchia</taxon>
        <taxon>Euthyneura</taxon>
        <taxon>Panpulmonata</taxon>
        <taxon>Sacoglossa</taxon>
        <taxon>Placobranchoidea</taxon>
        <taxon>Plakobranchidae</taxon>
        <taxon>Elysia</taxon>
    </lineage>
</organism>
<reference evidence="1" key="1">
    <citation type="journal article" date="2023" name="G3 (Bethesda)">
        <title>A reference genome for the long-term kleptoplast-retaining sea slug Elysia crispata morphotype clarki.</title>
        <authorList>
            <person name="Eastman K.E."/>
            <person name="Pendleton A.L."/>
            <person name="Shaikh M.A."/>
            <person name="Suttiyut T."/>
            <person name="Ogas R."/>
            <person name="Tomko P."/>
            <person name="Gavelis G."/>
            <person name="Widhalm J.R."/>
            <person name="Wisecaver J.H."/>
        </authorList>
    </citation>
    <scope>NUCLEOTIDE SEQUENCE</scope>
    <source>
        <strain evidence="1">ECLA1</strain>
    </source>
</reference>